<comment type="caution">
    <text evidence="1">The sequence shown here is derived from an EMBL/GenBank/DDBJ whole genome shotgun (WGS) entry which is preliminary data.</text>
</comment>
<protein>
    <submittedName>
        <fullName evidence="1">Uncharacterized protein</fullName>
    </submittedName>
</protein>
<accession>X1GHV3</accession>
<evidence type="ECO:0000313" key="1">
    <source>
        <dbReference type="EMBL" id="GAH32598.1"/>
    </source>
</evidence>
<sequence>MGYEFLDRWTSHWYTYKQGLFAALFFEDLDTAGGIYECFQGMCLGRAMRVKLTGVNVAASGHVISPTDYYIVSIAVDFWN</sequence>
<dbReference type="EMBL" id="BARU01010390">
    <property type="protein sequence ID" value="GAH32598.1"/>
    <property type="molecule type" value="Genomic_DNA"/>
</dbReference>
<reference evidence="1" key="1">
    <citation type="journal article" date="2014" name="Front. Microbiol.">
        <title>High frequency of phylogenetically diverse reductive dehalogenase-homologous genes in deep subseafloor sedimentary metagenomes.</title>
        <authorList>
            <person name="Kawai M."/>
            <person name="Futagami T."/>
            <person name="Toyoda A."/>
            <person name="Takaki Y."/>
            <person name="Nishi S."/>
            <person name="Hori S."/>
            <person name="Arai W."/>
            <person name="Tsubouchi T."/>
            <person name="Morono Y."/>
            <person name="Uchiyama I."/>
            <person name="Ito T."/>
            <person name="Fujiyama A."/>
            <person name="Inagaki F."/>
            <person name="Takami H."/>
        </authorList>
    </citation>
    <scope>NUCLEOTIDE SEQUENCE</scope>
    <source>
        <strain evidence="1">Expedition CK06-06</strain>
    </source>
</reference>
<gene>
    <name evidence="1" type="ORF">S03H2_19823</name>
</gene>
<organism evidence="1">
    <name type="scientific">marine sediment metagenome</name>
    <dbReference type="NCBI Taxonomy" id="412755"/>
    <lineage>
        <taxon>unclassified sequences</taxon>
        <taxon>metagenomes</taxon>
        <taxon>ecological metagenomes</taxon>
    </lineage>
</organism>
<name>X1GHV3_9ZZZZ</name>
<dbReference type="AlphaFoldDB" id="X1GHV3"/>
<proteinExistence type="predicted"/>